<keyword evidence="4" id="KW-1185">Reference proteome</keyword>
<organism evidence="3 4">
    <name type="scientific">Streptomyces kebangsaanensis</name>
    <dbReference type="NCBI Taxonomy" id="864058"/>
    <lineage>
        <taxon>Bacteria</taxon>
        <taxon>Bacillati</taxon>
        <taxon>Actinomycetota</taxon>
        <taxon>Actinomycetes</taxon>
        <taxon>Kitasatosporales</taxon>
        <taxon>Streptomycetaceae</taxon>
        <taxon>Streptomyces</taxon>
    </lineage>
</organism>
<dbReference type="RefSeq" id="WP_388343990.1">
    <property type="nucleotide sequence ID" value="NZ_JBIAFJ010000003.1"/>
</dbReference>
<keyword evidence="2" id="KW-0812">Transmembrane</keyword>
<sequence>MGDRHSDGGSRVPAPGGSAPNTEGLRSALGRALRAEVLDAPAEQRALAAFRAARDSGVHRQADTGKRTRRRDDWRPRRRPGRRSVKAAVAVFVSGLTLSGVAVAAIGTPGKGDHRQDGDDGGAPRRPSTSAPAAPSAPAPSVSSAPTPYDTASPGGPSATPSAVPAPGRPPTAKDIQAHCRAYPSVKGSGKALESAAWQRFLAAAGGEGNVAAYCAEQLGQARPGDPGKAKGRSQGNTTRPTTEQAHPSQAAGKGKGSSARQE</sequence>
<feature type="transmembrane region" description="Helical" evidence="2">
    <location>
        <begin position="87"/>
        <end position="107"/>
    </location>
</feature>
<gene>
    <name evidence="3" type="ORF">ACFYNZ_06370</name>
</gene>
<keyword evidence="2" id="KW-1133">Transmembrane helix</keyword>
<feature type="compositionally biased region" description="Basic residues" evidence="1">
    <location>
        <begin position="76"/>
        <end position="85"/>
    </location>
</feature>
<dbReference type="Proteomes" id="UP001601197">
    <property type="component" value="Unassembled WGS sequence"/>
</dbReference>
<feature type="compositionally biased region" description="Polar residues" evidence="1">
    <location>
        <begin position="234"/>
        <end position="248"/>
    </location>
</feature>
<feature type="region of interest" description="Disordered" evidence="1">
    <location>
        <begin position="1"/>
        <end position="27"/>
    </location>
</feature>
<name>A0ABW6KQF3_9ACTN</name>
<feature type="region of interest" description="Disordered" evidence="1">
    <location>
        <begin position="221"/>
        <end position="263"/>
    </location>
</feature>
<feature type="compositionally biased region" description="Low complexity" evidence="1">
    <location>
        <begin position="124"/>
        <end position="148"/>
    </location>
</feature>
<feature type="compositionally biased region" description="Basic and acidic residues" evidence="1">
    <location>
        <begin position="52"/>
        <end position="75"/>
    </location>
</feature>
<feature type="region of interest" description="Disordered" evidence="1">
    <location>
        <begin position="52"/>
        <end position="87"/>
    </location>
</feature>
<evidence type="ECO:0000256" key="1">
    <source>
        <dbReference type="SAM" id="MobiDB-lite"/>
    </source>
</evidence>
<proteinExistence type="predicted"/>
<reference evidence="3 4" key="1">
    <citation type="submission" date="2024-10" db="EMBL/GenBank/DDBJ databases">
        <title>The Natural Products Discovery Center: Release of the First 8490 Sequenced Strains for Exploring Actinobacteria Biosynthetic Diversity.</title>
        <authorList>
            <person name="Kalkreuter E."/>
            <person name="Kautsar S.A."/>
            <person name="Yang D."/>
            <person name="Bader C.D."/>
            <person name="Teijaro C.N."/>
            <person name="Fluegel L."/>
            <person name="Davis C.M."/>
            <person name="Simpson J.R."/>
            <person name="Lauterbach L."/>
            <person name="Steele A.D."/>
            <person name="Gui C."/>
            <person name="Meng S."/>
            <person name="Li G."/>
            <person name="Viehrig K."/>
            <person name="Ye F."/>
            <person name="Su P."/>
            <person name="Kiefer A.F."/>
            <person name="Nichols A."/>
            <person name="Cepeda A.J."/>
            <person name="Yan W."/>
            <person name="Fan B."/>
            <person name="Jiang Y."/>
            <person name="Adhikari A."/>
            <person name="Zheng C.-J."/>
            <person name="Schuster L."/>
            <person name="Cowan T.M."/>
            <person name="Smanski M.J."/>
            <person name="Chevrette M.G."/>
            <person name="De Carvalho L.P.S."/>
            <person name="Shen B."/>
        </authorList>
    </citation>
    <scope>NUCLEOTIDE SEQUENCE [LARGE SCALE GENOMIC DNA]</scope>
    <source>
        <strain evidence="3 4">NPDC007147</strain>
    </source>
</reference>
<protein>
    <submittedName>
        <fullName evidence="3">Uncharacterized protein</fullName>
    </submittedName>
</protein>
<evidence type="ECO:0000313" key="3">
    <source>
        <dbReference type="EMBL" id="MFE9169140.1"/>
    </source>
</evidence>
<feature type="region of interest" description="Disordered" evidence="1">
    <location>
        <begin position="107"/>
        <end position="179"/>
    </location>
</feature>
<evidence type="ECO:0000313" key="4">
    <source>
        <dbReference type="Proteomes" id="UP001601197"/>
    </source>
</evidence>
<keyword evidence="2" id="KW-0472">Membrane</keyword>
<comment type="caution">
    <text evidence="3">The sequence shown here is derived from an EMBL/GenBank/DDBJ whole genome shotgun (WGS) entry which is preliminary data.</text>
</comment>
<dbReference type="EMBL" id="JBIAFJ010000003">
    <property type="protein sequence ID" value="MFE9169140.1"/>
    <property type="molecule type" value="Genomic_DNA"/>
</dbReference>
<evidence type="ECO:0000256" key="2">
    <source>
        <dbReference type="SAM" id="Phobius"/>
    </source>
</evidence>
<accession>A0ABW6KQF3</accession>